<dbReference type="EMBL" id="QFNY01000314">
    <property type="protein sequence ID" value="PZO98195.1"/>
    <property type="molecule type" value="Genomic_DNA"/>
</dbReference>
<dbReference type="AlphaFoldDB" id="A0A2W5CT49"/>
<evidence type="ECO:0000256" key="1">
    <source>
        <dbReference type="SAM" id="MobiDB-lite"/>
    </source>
</evidence>
<comment type="caution">
    <text evidence="2">The sequence shown here is derived from an EMBL/GenBank/DDBJ whole genome shotgun (WGS) entry which is preliminary data.</text>
</comment>
<name>A0A2W5CT49_9CORY</name>
<organism evidence="2 3">
    <name type="scientific">Corynebacterium urealyticum</name>
    <dbReference type="NCBI Taxonomy" id="43771"/>
    <lineage>
        <taxon>Bacteria</taxon>
        <taxon>Bacillati</taxon>
        <taxon>Actinomycetota</taxon>
        <taxon>Actinomycetes</taxon>
        <taxon>Mycobacteriales</taxon>
        <taxon>Corynebacteriaceae</taxon>
        <taxon>Corynebacterium</taxon>
    </lineage>
</organism>
<accession>A0A2W5CT49</accession>
<sequence>ESVGDNGKQPETTVGKLQDATAVQKLQLYGYPGKDGGDGSIGGADKKPARKESDADTAGAGSGDSADGAGVSTGSGAGSGDGVNVAPEAS</sequence>
<gene>
    <name evidence="2" type="ORF">DI609_11285</name>
</gene>
<proteinExistence type="predicted"/>
<dbReference type="Proteomes" id="UP000249451">
    <property type="component" value="Unassembled WGS sequence"/>
</dbReference>
<evidence type="ECO:0000313" key="3">
    <source>
        <dbReference type="Proteomes" id="UP000249451"/>
    </source>
</evidence>
<evidence type="ECO:0000313" key="2">
    <source>
        <dbReference type="EMBL" id="PZO98195.1"/>
    </source>
</evidence>
<feature type="non-terminal residue" evidence="2">
    <location>
        <position position="1"/>
    </location>
</feature>
<protein>
    <submittedName>
        <fullName evidence="2">Uncharacterized protein</fullName>
    </submittedName>
</protein>
<feature type="compositionally biased region" description="Low complexity" evidence="1">
    <location>
        <begin position="56"/>
        <end position="70"/>
    </location>
</feature>
<feature type="compositionally biased region" description="Basic and acidic residues" evidence="1">
    <location>
        <begin position="44"/>
        <end position="54"/>
    </location>
</feature>
<feature type="region of interest" description="Disordered" evidence="1">
    <location>
        <begin position="1"/>
        <end position="90"/>
    </location>
</feature>
<reference evidence="2 3" key="1">
    <citation type="submission" date="2017-11" db="EMBL/GenBank/DDBJ databases">
        <title>Infants hospitalized years apart are colonized by the same room-sourced microbial strains.</title>
        <authorList>
            <person name="Brooks B."/>
            <person name="Olm M.R."/>
            <person name="Firek B.A."/>
            <person name="Baker R."/>
            <person name="Thomas B.C."/>
            <person name="Morowitz M.J."/>
            <person name="Banfield J.F."/>
        </authorList>
    </citation>
    <scope>NUCLEOTIDE SEQUENCE [LARGE SCALE GENOMIC DNA]</scope>
    <source>
        <strain evidence="2">S2_012_000_R3_87</strain>
    </source>
</reference>
<feature type="compositionally biased region" description="Gly residues" evidence="1">
    <location>
        <begin position="71"/>
        <end position="81"/>
    </location>
</feature>